<feature type="compositionally biased region" description="Polar residues" evidence="1">
    <location>
        <begin position="215"/>
        <end position="224"/>
    </location>
</feature>
<evidence type="ECO:0000313" key="2">
    <source>
        <dbReference type="EMBL" id="KAL0638373.1"/>
    </source>
</evidence>
<feature type="compositionally biased region" description="Polar residues" evidence="1">
    <location>
        <begin position="442"/>
        <end position="455"/>
    </location>
</feature>
<feature type="region of interest" description="Disordered" evidence="1">
    <location>
        <begin position="870"/>
        <end position="922"/>
    </location>
</feature>
<reference evidence="2 3" key="1">
    <citation type="submission" date="2024-02" db="EMBL/GenBank/DDBJ databases">
        <title>Discinaceae phylogenomics.</title>
        <authorList>
            <person name="Dirks A.C."/>
            <person name="James T.Y."/>
        </authorList>
    </citation>
    <scope>NUCLEOTIDE SEQUENCE [LARGE SCALE GENOMIC DNA]</scope>
    <source>
        <strain evidence="2 3">ACD0624</strain>
    </source>
</reference>
<dbReference type="EMBL" id="JBBBZM010000022">
    <property type="protein sequence ID" value="KAL0638373.1"/>
    <property type="molecule type" value="Genomic_DNA"/>
</dbReference>
<feature type="compositionally biased region" description="Polar residues" evidence="1">
    <location>
        <begin position="313"/>
        <end position="323"/>
    </location>
</feature>
<dbReference type="Proteomes" id="UP001447188">
    <property type="component" value="Unassembled WGS sequence"/>
</dbReference>
<comment type="caution">
    <text evidence="2">The sequence shown here is derived from an EMBL/GenBank/DDBJ whole genome shotgun (WGS) entry which is preliminary data.</text>
</comment>
<evidence type="ECO:0000313" key="3">
    <source>
        <dbReference type="Proteomes" id="UP001447188"/>
    </source>
</evidence>
<gene>
    <name evidence="2" type="ORF">Q9L58_002515</name>
</gene>
<feature type="region of interest" description="Disordered" evidence="1">
    <location>
        <begin position="411"/>
        <end position="525"/>
    </location>
</feature>
<feature type="compositionally biased region" description="Pro residues" evidence="1">
    <location>
        <begin position="286"/>
        <end position="295"/>
    </location>
</feature>
<evidence type="ECO:0000256" key="1">
    <source>
        <dbReference type="SAM" id="MobiDB-lite"/>
    </source>
</evidence>
<feature type="compositionally biased region" description="Polar residues" evidence="1">
    <location>
        <begin position="243"/>
        <end position="269"/>
    </location>
</feature>
<sequence>MILSGASRRGSKRAVLGSGNLHCRRHFNFLPYFHRHSLEQLIKRRRKGFPENPLQLLFSTSRKNGKDPWKRSGSEKQVWGRKWEYEEKNGVSSERTSEYVSGKGWVDIDSIRPEVENENITDSSKQPDEEFEIDLITLRRVQKSTGQTPRAPDTSRENPSSGKSREPDHLGGDGGLTANQRPPPKPSSANEKHSNPVLSGTPPGGSKKDVEKTPQDTVSGSSRVPSEPPLIMKINEETRTTDPQKITQKNKSGTIPSKGSATSTPADSRNTLNKPPQNTKPTPKTMTPPPLPPKPAKSGENITISPPKKHDTNINVLQATPSKTKPLPTPAKPWEVNSDPTVSGGIPMKPASAKHQAVNIEKSLGIAPEPLLASAKTSNTNMGAIPPNSLVGAASTAKNTKSIPEIATASDTVTGGTVGTSPADVVAAPERGVKKSPPTEAISGTSMDSPISSDTAIPESILPKSAKPATDSNTRVDVQARAADPPTELNGTLPPHPPSPIVPLDTTPDATPTVLPRPADPAPGSATIVAKDVSKELGQATPPSPAVEEPLKRHRLNVSNKTEAALDAPDADLDLLLPSDIRAAAGAPGKTILKVEGGAEKAQRRAKMLADFEAAEEKRKLSEDAEIESLEEIKERIQKLSAVVQASVEKLAGELRANNIECDTDTARRLLALGGSENTRTVVPPREKVSTKGALGTVNPTQSPPPQFAYKQATSQTNSNSTHATPASPPHKFFVLVRNPESDHIQFSTLPSAVVSDTMVRGNTAFDSLQSLDFPEKFLPLWRVLQKGGFTVVGGEKDCLVVKVEADVAIEKQELVMKEIKLKLSPAEAVAREGWEKRRGMNQPEAEKPDLVTKSLGNAERLAKVRIPTPHPTVIPEATIPSHDSESKSEPVPEIAEETPHPKEEKQKESIPEAQAAKPKKRRPFRRVFWTAVWVAACSGAVNVGLEEYI</sequence>
<feature type="region of interest" description="Disordered" evidence="1">
    <location>
        <begin position="140"/>
        <end position="354"/>
    </location>
</feature>
<accession>A0ABR3GR67</accession>
<protein>
    <submittedName>
        <fullName evidence="2">Uncharacterized protein</fullName>
    </submittedName>
</protein>
<feature type="compositionally biased region" description="Low complexity" evidence="1">
    <location>
        <begin position="270"/>
        <end position="285"/>
    </location>
</feature>
<name>A0ABR3GR67_9PEZI</name>
<feature type="compositionally biased region" description="Basic and acidic residues" evidence="1">
    <location>
        <begin position="898"/>
        <end position="911"/>
    </location>
</feature>
<feature type="region of interest" description="Disordered" evidence="1">
    <location>
        <begin position="690"/>
        <end position="728"/>
    </location>
</feature>
<keyword evidence="3" id="KW-1185">Reference proteome</keyword>
<feature type="compositionally biased region" description="Polar residues" evidence="1">
    <location>
        <begin position="712"/>
        <end position="725"/>
    </location>
</feature>
<organism evidence="2 3">
    <name type="scientific">Discina gigas</name>
    <dbReference type="NCBI Taxonomy" id="1032678"/>
    <lineage>
        <taxon>Eukaryota</taxon>
        <taxon>Fungi</taxon>
        <taxon>Dikarya</taxon>
        <taxon>Ascomycota</taxon>
        <taxon>Pezizomycotina</taxon>
        <taxon>Pezizomycetes</taxon>
        <taxon>Pezizales</taxon>
        <taxon>Discinaceae</taxon>
        <taxon>Discina</taxon>
    </lineage>
</organism>
<proteinExistence type="predicted"/>